<keyword evidence="4" id="KW-1185">Reference proteome</keyword>
<evidence type="ECO:0000259" key="2">
    <source>
        <dbReference type="PROSITE" id="PS51352"/>
    </source>
</evidence>
<feature type="signal peptide" evidence="1">
    <location>
        <begin position="1"/>
        <end position="26"/>
    </location>
</feature>
<dbReference type="InterPro" id="IPR013740">
    <property type="entry name" value="Redoxin"/>
</dbReference>
<gene>
    <name evidence="3" type="ORF">ACFSDB_08085</name>
</gene>
<dbReference type="InterPro" id="IPR050553">
    <property type="entry name" value="Thioredoxin_ResA/DsbE_sf"/>
</dbReference>
<dbReference type="Gene3D" id="3.40.30.10">
    <property type="entry name" value="Glutaredoxin"/>
    <property type="match status" value="1"/>
</dbReference>
<dbReference type="Proteomes" id="UP001597273">
    <property type="component" value="Unassembled WGS sequence"/>
</dbReference>
<dbReference type="PROSITE" id="PS51352">
    <property type="entry name" value="THIOREDOXIN_2"/>
    <property type="match status" value="1"/>
</dbReference>
<dbReference type="Pfam" id="PF08534">
    <property type="entry name" value="Redoxin"/>
    <property type="match status" value="1"/>
</dbReference>
<sequence length="168" mass="18201">MKSKVYLLLLAAFVLALAGCSSAPSANNGDAAPEFELVDLNGKSHQLSEYEGQKVYIKFWASWCSICLAGMEELNTLAGEENDFAVLSIVSPGSNAEKNSESFKKWFSGVENTENVEVLLDEGGPVFDDYGVLAYPTSVYIGSDGVLVKSAPGHFSNEQIRETFETIQ</sequence>
<dbReference type="CDD" id="cd02966">
    <property type="entry name" value="TlpA_like_family"/>
    <property type="match status" value="1"/>
</dbReference>
<dbReference type="PANTHER" id="PTHR42852:SF16">
    <property type="entry name" value="THIOL:DISULFIDE INTERCHANGE PROTEIN TLPA"/>
    <property type="match status" value="1"/>
</dbReference>
<proteinExistence type="predicted"/>
<dbReference type="EMBL" id="JBHUFW010000005">
    <property type="protein sequence ID" value="MFD1862888.1"/>
    <property type="molecule type" value="Genomic_DNA"/>
</dbReference>
<reference evidence="4" key="1">
    <citation type="journal article" date="2019" name="Int. J. Syst. Evol. Microbiol.">
        <title>The Global Catalogue of Microorganisms (GCM) 10K type strain sequencing project: providing services to taxonomists for standard genome sequencing and annotation.</title>
        <authorList>
            <consortium name="The Broad Institute Genomics Platform"/>
            <consortium name="The Broad Institute Genome Sequencing Center for Infectious Disease"/>
            <person name="Wu L."/>
            <person name="Ma J."/>
        </authorList>
    </citation>
    <scope>NUCLEOTIDE SEQUENCE [LARGE SCALE GENOMIC DNA]</scope>
    <source>
        <strain evidence="4">CGMCC 1.15475</strain>
    </source>
</reference>
<evidence type="ECO:0000313" key="4">
    <source>
        <dbReference type="Proteomes" id="UP001597273"/>
    </source>
</evidence>
<dbReference type="RefSeq" id="WP_204891797.1">
    <property type="nucleotide sequence ID" value="NZ_JBHUFW010000005.1"/>
</dbReference>
<feature type="domain" description="Thioredoxin" evidence="2">
    <location>
        <begin position="26"/>
        <end position="168"/>
    </location>
</feature>
<name>A0ABW4QHA7_9BACL</name>
<evidence type="ECO:0000256" key="1">
    <source>
        <dbReference type="SAM" id="SignalP"/>
    </source>
</evidence>
<dbReference type="SUPFAM" id="SSF52833">
    <property type="entry name" value="Thioredoxin-like"/>
    <property type="match status" value="1"/>
</dbReference>
<evidence type="ECO:0000313" key="3">
    <source>
        <dbReference type="EMBL" id="MFD1862888.1"/>
    </source>
</evidence>
<organism evidence="3 4">
    <name type="scientific">Planococcus chinensis</name>
    <dbReference type="NCBI Taxonomy" id="272917"/>
    <lineage>
        <taxon>Bacteria</taxon>
        <taxon>Bacillati</taxon>
        <taxon>Bacillota</taxon>
        <taxon>Bacilli</taxon>
        <taxon>Bacillales</taxon>
        <taxon>Caryophanaceae</taxon>
        <taxon>Planococcus</taxon>
    </lineage>
</organism>
<comment type="caution">
    <text evidence="3">The sequence shown here is derived from an EMBL/GenBank/DDBJ whole genome shotgun (WGS) entry which is preliminary data.</text>
</comment>
<feature type="chain" id="PRO_5045968966" evidence="1">
    <location>
        <begin position="27"/>
        <end position="168"/>
    </location>
</feature>
<dbReference type="PROSITE" id="PS51257">
    <property type="entry name" value="PROKAR_LIPOPROTEIN"/>
    <property type="match status" value="1"/>
</dbReference>
<protein>
    <submittedName>
        <fullName evidence="3">TlpA family protein disulfide reductase</fullName>
    </submittedName>
</protein>
<accession>A0ABW4QHA7</accession>
<dbReference type="InterPro" id="IPR013766">
    <property type="entry name" value="Thioredoxin_domain"/>
</dbReference>
<keyword evidence="1" id="KW-0732">Signal</keyword>
<dbReference type="PANTHER" id="PTHR42852">
    <property type="entry name" value="THIOL:DISULFIDE INTERCHANGE PROTEIN DSBE"/>
    <property type="match status" value="1"/>
</dbReference>
<dbReference type="InterPro" id="IPR036249">
    <property type="entry name" value="Thioredoxin-like_sf"/>
</dbReference>